<dbReference type="RefSeq" id="WP_343787817.1">
    <property type="nucleotide sequence ID" value="NZ_BAAAFH010000011.1"/>
</dbReference>
<feature type="domain" description="FAD-binding" evidence="6">
    <location>
        <begin position="7"/>
        <end position="351"/>
    </location>
</feature>
<comment type="similarity">
    <text evidence="5">Belongs to the aromatic-ring hydroxylase family. TetX subfamily.</text>
</comment>
<comment type="domain">
    <text evidence="5">Consists of an N-terminal FAD-binding domain with a Rossman fold and a C-terminal substrate-binding domain.</text>
</comment>
<dbReference type="PANTHER" id="PTHR46972:SF1">
    <property type="entry name" value="FAD DEPENDENT OXIDOREDUCTASE DOMAIN-CONTAINING PROTEIN"/>
    <property type="match status" value="1"/>
</dbReference>
<evidence type="ECO:0000313" key="7">
    <source>
        <dbReference type="EMBL" id="GAA0875883.1"/>
    </source>
</evidence>
<dbReference type="Pfam" id="PF01494">
    <property type="entry name" value="FAD_binding_3"/>
    <property type="match status" value="1"/>
</dbReference>
<evidence type="ECO:0000256" key="5">
    <source>
        <dbReference type="HAMAP-Rule" id="MF_00845"/>
    </source>
</evidence>
<keyword evidence="5" id="KW-0963">Cytoplasm</keyword>
<keyword evidence="1 5" id="KW-0285">Flavoprotein</keyword>
<dbReference type="InterPro" id="IPR002938">
    <property type="entry name" value="FAD-bd"/>
</dbReference>
<dbReference type="EMBL" id="BAAAFH010000011">
    <property type="protein sequence ID" value="GAA0875883.1"/>
    <property type="molecule type" value="Genomic_DNA"/>
</dbReference>
<sequence>MNIKNKKIAIVGGGPGGLTLARLLQQVGCNVTVYERDINKDYRVQGANLDLHEESGIRALEKANLMEAFYANYLPDAGKLRLMDHRGNIYLDDHTEEHNTEHRPEIDRGPLRKMLLESLQADTVVWDSQFVSMEKERDGWKLLFKNGKQYYADIVIGSDGANSKIRPYLSDAKPIYSGVTIIEGTIYEVEKNAPNINSLLKGGKIFAFGNEQSIILSTKGDGSIAFYTGEKVAENWVKDSGVNFENSAEVKKWFETNFSNWDGIYHELFATEKLVIVPRPQYHFPLDQHWQTQNNVTIIGDAAHRMPPYAGEGVNMAMLDALELSEALLHSDNVQTAFEQYESQMFERVKEVASVTLQNTVEMHKPSALQYIVDLFNSFQSFSFNTNRELR</sequence>
<comment type="subcellular location">
    <subcellularLocation>
        <location evidence="5">Cytoplasm</location>
    </subcellularLocation>
</comment>
<organism evidence="7 8">
    <name type="scientific">Wandonia haliotis</name>
    <dbReference type="NCBI Taxonomy" id="574963"/>
    <lineage>
        <taxon>Bacteria</taxon>
        <taxon>Pseudomonadati</taxon>
        <taxon>Bacteroidota</taxon>
        <taxon>Flavobacteriia</taxon>
        <taxon>Flavobacteriales</taxon>
        <taxon>Crocinitomicaceae</taxon>
        <taxon>Wandonia</taxon>
    </lineage>
</organism>
<protein>
    <recommendedName>
        <fullName evidence="5">Flavin-dependent monooxygenase</fullName>
    </recommendedName>
    <alternativeName>
        <fullName evidence="5">TetX monooxygenase</fullName>
        <shortName evidence="5">TetX</shortName>
        <ecNumber evidence="5">1.14.13.-</ecNumber>
    </alternativeName>
</protein>
<dbReference type="PANTHER" id="PTHR46972">
    <property type="entry name" value="MONOOXYGENASE ASQM-RELATED"/>
    <property type="match status" value="1"/>
</dbReference>
<feature type="binding site" evidence="5">
    <location>
        <position position="50"/>
    </location>
    <ligand>
        <name>FAD</name>
        <dbReference type="ChEBI" id="CHEBI:57692"/>
    </ligand>
</feature>
<evidence type="ECO:0000313" key="8">
    <source>
        <dbReference type="Proteomes" id="UP001501126"/>
    </source>
</evidence>
<reference evidence="7 8" key="1">
    <citation type="journal article" date="2019" name="Int. J. Syst. Evol. Microbiol.">
        <title>The Global Catalogue of Microorganisms (GCM) 10K type strain sequencing project: providing services to taxonomists for standard genome sequencing and annotation.</title>
        <authorList>
            <consortium name="The Broad Institute Genomics Platform"/>
            <consortium name="The Broad Institute Genome Sequencing Center for Infectious Disease"/>
            <person name="Wu L."/>
            <person name="Ma J."/>
        </authorList>
    </citation>
    <scope>NUCLEOTIDE SEQUENCE [LARGE SCALE GENOMIC DNA]</scope>
    <source>
        <strain evidence="7 8">JCM 16083</strain>
    </source>
</reference>
<proteinExistence type="inferred from homology"/>
<evidence type="ECO:0000256" key="1">
    <source>
        <dbReference type="ARBA" id="ARBA00022630"/>
    </source>
</evidence>
<keyword evidence="2 5" id="KW-0274">FAD</keyword>
<keyword evidence="3 5" id="KW-0560">Oxidoreductase</keyword>
<keyword evidence="4 5" id="KW-0503">Monooxygenase</keyword>
<evidence type="ECO:0000259" key="6">
    <source>
        <dbReference type="Pfam" id="PF01494"/>
    </source>
</evidence>
<keyword evidence="8" id="KW-1185">Reference proteome</keyword>
<dbReference type="Proteomes" id="UP001501126">
    <property type="component" value="Unassembled WGS sequence"/>
</dbReference>
<comment type="function">
    <text evidence="5">An FAD-requiring monooxygenase active on some tetracycline antibiotic derivatives, which leads to their inactivation. Hydroxylates carbon 11a of tetracycline and some analogs.</text>
</comment>
<comment type="subunit">
    <text evidence="5">Monomer.</text>
</comment>
<evidence type="ECO:0000256" key="2">
    <source>
        <dbReference type="ARBA" id="ARBA00022827"/>
    </source>
</evidence>
<dbReference type="InterPro" id="IPR036188">
    <property type="entry name" value="FAD/NAD-bd_sf"/>
</dbReference>
<evidence type="ECO:0000256" key="4">
    <source>
        <dbReference type="ARBA" id="ARBA00023033"/>
    </source>
</evidence>
<dbReference type="PRINTS" id="PR00420">
    <property type="entry name" value="RNGMNOXGNASE"/>
</dbReference>
<dbReference type="EC" id="1.14.13.-" evidence="5"/>
<dbReference type="InterPro" id="IPR043683">
    <property type="entry name" value="TetX_monooxygenase"/>
</dbReference>
<dbReference type="HAMAP" id="MF_00845">
    <property type="entry name" value="TetX_monooxygenase"/>
    <property type="match status" value="1"/>
</dbReference>
<name>A0ABN1MR98_9FLAO</name>
<accession>A0ABN1MR98</accession>
<gene>
    <name evidence="7" type="ORF">GCM10009118_22920</name>
</gene>
<keyword evidence="5" id="KW-0521">NADP</keyword>
<feature type="binding site" evidence="5">
    <location>
        <position position="43"/>
    </location>
    <ligand>
        <name>NADPH</name>
        <dbReference type="ChEBI" id="CHEBI:57783"/>
    </ligand>
</feature>
<keyword evidence="5" id="KW-0547">Nucleotide-binding</keyword>
<feature type="binding site" evidence="5">
    <location>
        <position position="301"/>
    </location>
    <ligand>
        <name>FAD</name>
        <dbReference type="ChEBI" id="CHEBI:57692"/>
    </ligand>
</feature>
<comment type="catalytic activity">
    <reaction evidence="5">
        <text>a tetracycline + NADPH + O2 + H(+) = an 11a-hydroxytetracycline + NADP(+) + H2O</text>
        <dbReference type="Rhea" id="RHEA:61444"/>
        <dbReference type="ChEBI" id="CHEBI:15377"/>
        <dbReference type="ChEBI" id="CHEBI:15378"/>
        <dbReference type="ChEBI" id="CHEBI:15379"/>
        <dbReference type="ChEBI" id="CHEBI:57783"/>
        <dbReference type="ChEBI" id="CHEBI:58349"/>
        <dbReference type="ChEBI" id="CHEBI:144644"/>
        <dbReference type="ChEBI" id="CHEBI:144645"/>
    </reaction>
</comment>
<feature type="binding site" evidence="5">
    <location>
        <position position="108"/>
    </location>
    <ligand>
        <name>FAD</name>
        <dbReference type="ChEBI" id="CHEBI:57692"/>
    </ligand>
</feature>
<comment type="cofactor">
    <cofactor evidence="5">
        <name>FAD</name>
        <dbReference type="ChEBI" id="CHEBI:57692"/>
    </cofactor>
</comment>
<dbReference type="Gene3D" id="3.50.50.60">
    <property type="entry name" value="FAD/NAD(P)-binding domain"/>
    <property type="match status" value="1"/>
</dbReference>
<dbReference type="SUPFAM" id="SSF51905">
    <property type="entry name" value="FAD/NAD(P)-binding domain"/>
    <property type="match status" value="1"/>
</dbReference>
<comment type="caution">
    <text evidence="7">The sequence shown here is derived from an EMBL/GenBank/DDBJ whole genome shotgun (WGS) entry which is preliminary data.</text>
</comment>
<evidence type="ECO:0000256" key="3">
    <source>
        <dbReference type="ARBA" id="ARBA00023002"/>
    </source>
</evidence>